<accession>A0A1M4VDI5</accession>
<dbReference type="RefSeq" id="WP_073192721.1">
    <property type="nucleotide sequence ID" value="NZ_FQTW01000004.1"/>
</dbReference>
<keyword evidence="2" id="KW-1185">Reference proteome</keyword>
<dbReference type="AlphaFoldDB" id="A0A1M4VDI5"/>
<gene>
    <name evidence="1" type="ORF">SAMN05444278_1042</name>
</gene>
<proteinExistence type="predicted"/>
<dbReference type="Proteomes" id="UP000184462">
    <property type="component" value="Unassembled WGS sequence"/>
</dbReference>
<reference evidence="1 2" key="1">
    <citation type="submission" date="2016-11" db="EMBL/GenBank/DDBJ databases">
        <authorList>
            <person name="Jaros S."/>
            <person name="Januszkiewicz K."/>
            <person name="Wedrychowicz H."/>
        </authorList>
    </citation>
    <scope>NUCLEOTIDE SEQUENCE [LARGE SCALE GENOMIC DNA]</scope>
    <source>
        <strain evidence="1 2">DSM 25661</strain>
    </source>
</reference>
<name>A0A1M4VDI5_9FLAO</name>
<evidence type="ECO:0000313" key="2">
    <source>
        <dbReference type="Proteomes" id="UP000184462"/>
    </source>
</evidence>
<sequence>MKNILITAMLFATVFIGFGQTKNATDKTIISGQIVDYLPKILNDFKVDNRIVVVDKEYFELMPKSKIVDLRRSSEGLSTFLLVEVFYSTYQISYSFYKNDRLINRIFKNY</sequence>
<protein>
    <submittedName>
        <fullName evidence="1">Uncharacterized protein</fullName>
    </submittedName>
</protein>
<evidence type="ECO:0000313" key="1">
    <source>
        <dbReference type="EMBL" id="SHE66977.1"/>
    </source>
</evidence>
<dbReference type="EMBL" id="FQTW01000004">
    <property type="protein sequence ID" value="SHE66977.1"/>
    <property type="molecule type" value="Genomic_DNA"/>
</dbReference>
<dbReference type="STRING" id="1155689.SAMN05444278_1042"/>
<organism evidence="1 2">
    <name type="scientific">Psychroflexus salarius</name>
    <dbReference type="NCBI Taxonomy" id="1155689"/>
    <lineage>
        <taxon>Bacteria</taxon>
        <taxon>Pseudomonadati</taxon>
        <taxon>Bacteroidota</taxon>
        <taxon>Flavobacteriia</taxon>
        <taxon>Flavobacteriales</taxon>
        <taxon>Flavobacteriaceae</taxon>
        <taxon>Psychroflexus</taxon>
    </lineage>
</organism>